<dbReference type="Gene3D" id="1.10.510.10">
    <property type="entry name" value="Transferase(Phosphotransferase) domain 1"/>
    <property type="match status" value="1"/>
</dbReference>
<keyword evidence="2" id="KW-0472">Membrane</keyword>
<dbReference type="EMBL" id="FNNC01000001">
    <property type="protein sequence ID" value="SDW16188.1"/>
    <property type="molecule type" value="Genomic_DNA"/>
</dbReference>
<protein>
    <submittedName>
        <fullName evidence="4">2-octaprenylphenol hydroxylase</fullName>
    </submittedName>
</protein>
<sequence>MAITKSIRHANRYRKIATTLAKHGFGYILQEVGLFHILSLPKRIMSDPNDWNTQSIGVRLRLVVEELGPAFIKLGQLVSTRKDIFPPSIVDELAKLQDHVPPFPYETAKSVIEHDLHEPLGNIYSYFDETPIAAASIGQVHKAVLHDGRDVVVKISRPHIKEIIEQDIDILRDLARLLTQRFQWAQFYQLQDIVEEYASAIRDEFDYFTEARNVEKMARSLQHFESVQVPEVYETWSSRRVLTIEYIDGHKLSELEYSTVEFDKKKLAHHLVDSFLHQVLRTGFFHSDPHPGNLLFKEGNVVVYIDFGQVGRLSKSMRRQFINYVIAMTRRNTRDVAAAIYEMADFPEDMETEIFEEDVEYLLSKYYETPFKEIEIGAAINDVFSTSHRYGISIHKEFTMLAKAIITIESIATELDPDLSIVEIAEPYGKMLVKERLNPRDRIEDVFREGKEQFGYIRELPKEIRSALKKINDDELGVDIRMPRINILMNKLDRIGNRLSFSVILLAFSIVMVGLIVGSTFGDNNSILVQLPVIEISFIVAFFLFVWLLYAIFRSGRF</sequence>
<dbReference type="PROSITE" id="PS50011">
    <property type="entry name" value="PROTEIN_KINASE_DOM"/>
    <property type="match status" value="1"/>
</dbReference>
<keyword evidence="2" id="KW-0812">Transmembrane</keyword>
<dbReference type="PANTHER" id="PTHR10566">
    <property type="entry name" value="CHAPERONE-ACTIVITY OF BC1 COMPLEX CABC1 -RELATED"/>
    <property type="match status" value="1"/>
</dbReference>
<evidence type="ECO:0000259" key="3">
    <source>
        <dbReference type="PROSITE" id="PS50011"/>
    </source>
</evidence>
<proteinExistence type="inferred from homology"/>
<evidence type="ECO:0000256" key="2">
    <source>
        <dbReference type="SAM" id="Phobius"/>
    </source>
</evidence>
<evidence type="ECO:0000313" key="5">
    <source>
        <dbReference type="Proteomes" id="UP000199488"/>
    </source>
</evidence>
<dbReference type="CDD" id="cd05121">
    <property type="entry name" value="ABC1_ADCK3-like"/>
    <property type="match status" value="1"/>
</dbReference>
<feature type="domain" description="Protein kinase" evidence="3">
    <location>
        <begin position="126"/>
        <end position="447"/>
    </location>
</feature>
<gene>
    <name evidence="4" type="ORF">SAMN05421781_0662</name>
</gene>
<keyword evidence="2" id="KW-1133">Transmembrane helix</keyword>
<dbReference type="PANTHER" id="PTHR10566:SF113">
    <property type="entry name" value="PROTEIN ACTIVITY OF BC1 COMPLEX KINASE 7, CHLOROPLASTIC"/>
    <property type="match status" value="1"/>
</dbReference>
<dbReference type="InterPro" id="IPR050154">
    <property type="entry name" value="UbiB_kinase"/>
</dbReference>
<dbReference type="Proteomes" id="UP000199488">
    <property type="component" value="Unassembled WGS sequence"/>
</dbReference>
<dbReference type="RefSeq" id="WP_091611109.1">
    <property type="nucleotide sequence ID" value="NZ_FNNC01000001.1"/>
</dbReference>
<evidence type="ECO:0000313" key="4">
    <source>
        <dbReference type="EMBL" id="SDW16188.1"/>
    </source>
</evidence>
<dbReference type="InterPro" id="IPR000719">
    <property type="entry name" value="Prot_kinase_dom"/>
</dbReference>
<keyword evidence="5" id="KW-1185">Reference proteome</keyword>
<dbReference type="STRING" id="1122204.SAMN05421781_0662"/>
<dbReference type="InterPro" id="IPR011009">
    <property type="entry name" value="Kinase-like_dom_sf"/>
</dbReference>
<comment type="similarity">
    <text evidence="1">Belongs to the protein kinase superfamily. ADCK protein kinase family.</text>
</comment>
<dbReference type="OrthoDB" id="9795390at2"/>
<reference evidence="4 5" key="1">
    <citation type="submission" date="2016-10" db="EMBL/GenBank/DDBJ databases">
        <authorList>
            <person name="de Groot N.N."/>
        </authorList>
    </citation>
    <scope>NUCLEOTIDE SEQUENCE [LARGE SCALE GENOMIC DNA]</scope>
    <source>
        <strain evidence="4 5">DSM 23126</strain>
    </source>
</reference>
<dbReference type="GO" id="GO:0005524">
    <property type="term" value="F:ATP binding"/>
    <property type="evidence" value="ECO:0007669"/>
    <property type="project" value="InterPro"/>
</dbReference>
<feature type="transmembrane region" description="Helical" evidence="2">
    <location>
        <begin position="499"/>
        <end position="521"/>
    </location>
</feature>
<organism evidence="4 5">
    <name type="scientific">Marinococcus luteus</name>
    <dbReference type="NCBI Taxonomy" id="1122204"/>
    <lineage>
        <taxon>Bacteria</taxon>
        <taxon>Bacillati</taxon>
        <taxon>Bacillota</taxon>
        <taxon>Bacilli</taxon>
        <taxon>Bacillales</taxon>
        <taxon>Bacillaceae</taxon>
        <taxon>Marinococcus</taxon>
    </lineage>
</organism>
<dbReference type="Pfam" id="PF03109">
    <property type="entry name" value="ABC1"/>
    <property type="match status" value="1"/>
</dbReference>
<dbReference type="SUPFAM" id="SSF56112">
    <property type="entry name" value="Protein kinase-like (PK-like)"/>
    <property type="match status" value="1"/>
</dbReference>
<dbReference type="GO" id="GO:0004672">
    <property type="term" value="F:protein kinase activity"/>
    <property type="evidence" value="ECO:0007669"/>
    <property type="project" value="InterPro"/>
</dbReference>
<accession>A0A1H2RAG0</accession>
<evidence type="ECO:0000256" key="1">
    <source>
        <dbReference type="ARBA" id="ARBA00009670"/>
    </source>
</evidence>
<dbReference type="AlphaFoldDB" id="A0A1H2RAG0"/>
<dbReference type="InterPro" id="IPR004147">
    <property type="entry name" value="ABC1_dom"/>
</dbReference>
<name>A0A1H2RAG0_9BACI</name>
<feature type="transmembrane region" description="Helical" evidence="2">
    <location>
        <begin position="527"/>
        <end position="553"/>
    </location>
</feature>